<name>A0A9Q0KJW3_9MAGN</name>
<protein>
    <submittedName>
        <fullName evidence="2">Uncharacterized protein</fullName>
    </submittedName>
</protein>
<proteinExistence type="predicted"/>
<evidence type="ECO:0000313" key="3">
    <source>
        <dbReference type="Proteomes" id="UP001141806"/>
    </source>
</evidence>
<reference evidence="2" key="1">
    <citation type="journal article" date="2023" name="Plant J.">
        <title>The genome of the king protea, Protea cynaroides.</title>
        <authorList>
            <person name="Chang J."/>
            <person name="Duong T.A."/>
            <person name="Schoeman C."/>
            <person name="Ma X."/>
            <person name="Roodt D."/>
            <person name="Barker N."/>
            <person name="Li Z."/>
            <person name="Van de Peer Y."/>
            <person name="Mizrachi E."/>
        </authorList>
    </citation>
    <scope>NUCLEOTIDE SEQUENCE</scope>
    <source>
        <tissue evidence="2">Young leaves</tissue>
    </source>
</reference>
<comment type="caution">
    <text evidence="2">The sequence shown here is derived from an EMBL/GenBank/DDBJ whole genome shotgun (WGS) entry which is preliminary data.</text>
</comment>
<dbReference type="AlphaFoldDB" id="A0A9Q0KJW3"/>
<gene>
    <name evidence="2" type="ORF">NE237_005117</name>
</gene>
<dbReference type="OrthoDB" id="10636232at2759"/>
<dbReference type="Proteomes" id="UP001141806">
    <property type="component" value="Unassembled WGS sequence"/>
</dbReference>
<feature type="compositionally biased region" description="Basic and acidic residues" evidence="1">
    <location>
        <begin position="82"/>
        <end position="96"/>
    </location>
</feature>
<keyword evidence="3" id="KW-1185">Reference proteome</keyword>
<evidence type="ECO:0000313" key="2">
    <source>
        <dbReference type="EMBL" id="KAJ4972018.1"/>
    </source>
</evidence>
<dbReference type="EMBL" id="JAMYWD010000005">
    <property type="protein sequence ID" value="KAJ4972018.1"/>
    <property type="molecule type" value="Genomic_DNA"/>
</dbReference>
<evidence type="ECO:0000256" key="1">
    <source>
        <dbReference type="SAM" id="MobiDB-lite"/>
    </source>
</evidence>
<accession>A0A9Q0KJW3</accession>
<organism evidence="2 3">
    <name type="scientific">Protea cynaroides</name>
    <dbReference type="NCBI Taxonomy" id="273540"/>
    <lineage>
        <taxon>Eukaryota</taxon>
        <taxon>Viridiplantae</taxon>
        <taxon>Streptophyta</taxon>
        <taxon>Embryophyta</taxon>
        <taxon>Tracheophyta</taxon>
        <taxon>Spermatophyta</taxon>
        <taxon>Magnoliopsida</taxon>
        <taxon>Proteales</taxon>
        <taxon>Proteaceae</taxon>
        <taxon>Protea</taxon>
    </lineage>
</organism>
<feature type="region of interest" description="Disordered" evidence="1">
    <location>
        <begin position="82"/>
        <end position="106"/>
    </location>
</feature>
<sequence>MLQTIVRMAIAAARTRNSLNHRHLVVPSTIKLTYSHFSSKVSSTKGKSKAKVKSKKETCAKIDEISTATSDDLDSDLLDEDSRARHLAEDEKDKSLDVGPNGRPLFTSTKFISKLSRKDVCT</sequence>